<dbReference type="Proteomes" id="UP000314294">
    <property type="component" value="Unassembled WGS sequence"/>
</dbReference>
<evidence type="ECO:0000313" key="3">
    <source>
        <dbReference type="Proteomes" id="UP000314294"/>
    </source>
</evidence>
<comment type="caution">
    <text evidence="2">The sequence shown here is derived from an EMBL/GenBank/DDBJ whole genome shotgun (WGS) entry which is preliminary data.</text>
</comment>
<feature type="region of interest" description="Disordered" evidence="1">
    <location>
        <begin position="32"/>
        <end position="80"/>
    </location>
</feature>
<name>A0A4Z2F809_9TELE</name>
<gene>
    <name evidence="2" type="ORF">EYF80_052689</name>
</gene>
<proteinExistence type="predicted"/>
<evidence type="ECO:0000313" key="2">
    <source>
        <dbReference type="EMBL" id="TNN37145.1"/>
    </source>
</evidence>
<dbReference type="AlphaFoldDB" id="A0A4Z2F809"/>
<reference evidence="2 3" key="1">
    <citation type="submission" date="2019-03" db="EMBL/GenBank/DDBJ databases">
        <title>First draft genome of Liparis tanakae, snailfish: a comprehensive survey of snailfish specific genes.</title>
        <authorList>
            <person name="Kim W."/>
            <person name="Song I."/>
            <person name="Jeong J.-H."/>
            <person name="Kim D."/>
            <person name="Kim S."/>
            <person name="Ryu S."/>
            <person name="Song J.Y."/>
            <person name="Lee S.K."/>
        </authorList>
    </citation>
    <scope>NUCLEOTIDE SEQUENCE [LARGE SCALE GENOMIC DNA]</scope>
    <source>
        <tissue evidence="2">Muscle</tissue>
    </source>
</reference>
<accession>A0A4Z2F809</accession>
<evidence type="ECO:0000256" key="1">
    <source>
        <dbReference type="SAM" id="MobiDB-lite"/>
    </source>
</evidence>
<organism evidence="2 3">
    <name type="scientific">Liparis tanakae</name>
    <name type="common">Tanaka's snailfish</name>
    <dbReference type="NCBI Taxonomy" id="230148"/>
    <lineage>
        <taxon>Eukaryota</taxon>
        <taxon>Metazoa</taxon>
        <taxon>Chordata</taxon>
        <taxon>Craniata</taxon>
        <taxon>Vertebrata</taxon>
        <taxon>Euteleostomi</taxon>
        <taxon>Actinopterygii</taxon>
        <taxon>Neopterygii</taxon>
        <taxon>Teleostei</taxon>
        <taxon>Neoteleostei</taxon>
        <taxon>Acanthomorphata</taxon>
        <taxon>Eupercaria</taxon>
        <taxon>Perciformes</taxon>
        <taxon>Cottioidei</taxon>
        <taxon>Cottales</taxon>
        <taxon>Liparidae</taxon>
        <taxon>Liparis</taxon>
    </lineage>
</organism>
<protein>
    <submittedName>
        <fullName evidence="2">Uncharacterized protein</fullName>
    </submittedName>
</protein>
<sequence length="80" mass="8712">MLSQSGVTARSRDVFGLRCLPAHPGWTNLNFAKTRPSKADQPITAQHTDPDHLSRGGHSAGWTLQPQCFPEAGPQRSGYI</sequence>
<dbReference type="EMBL" id="SRLO01001527">
    <property type="protein sequence ID" value="TNN37145.1"/>
    <property type="molecule type" value="Genomic_DNA"/>
</dbReference>
<keyword evidence="3" id="KW-1185">Reference proteome</keyword>